<dbReference type="GeneID" id="92084446"/>
<protein>
    <submittedName>
        <fullName evidence="1">Uncharacterized protein</fullName>
    </submittedName>
</protein>
<name>A0ABR1PRS5_9PEZI</name>
<evidence type="ECO:0000313" key="1">
    <source>
        <dbReference type="EMBL" id="KAK7936724.1"/>
    </source>
</evidence>
<reference evidence="1 2" key="1">
    <citation type="submission" date="2023-01" db="EMBL/GenBank/DDBJ databases">
        <title>Analysis of 21 Apiospora genomes using comparative genomics revels a genus with tremendous synthesis potential of carbohydrate active enzymes and secondary metabolites.</title>
        <authorList>
            <person name="Sorensen T."/>
        </authorList>
    </citation>
    <scope>NUCLEOTIDE SEQUENCE [LARGE SCALE GENOMIC DNA]</scope>
    <source>
        <strain evidence="1 2">CBS 24483</strain>
    </source>
</reference>
<comment type="caution">
    <text evidence="1">The sequence shown here is derived from an EMBL/GenBank/DDBJ whole genome shotgun (WGS) entry which is preliminary data.</text>
</comment>
<dbReference type="Proteomes" id="UP001391051">
    <property type="component" value="Unassembled WGS sequence"/>
</dbReference>
<keyword evidence="2" id="KW-1185">Reference proteome</keyword>
<organism evidence="1 2">
    <name type="scientific">Apiospora aurea</name>
    <dbReference type="NCBI Taxonomy" id="335848"/>
    <lineage>
        <taxon>Eukaryota</taxon>
        <taxon>Fungi</taxon>
        <taxon>Dikarya</taxon>
        <taxon>Ascomycota</taxon>
        <taxon>Pezizomycotina</taxon>
        <taxon>Sordariomycetes</taxon>
        <taxon>Xylariomycetidae</taxon>
        <taxon>Amphisphaeriales</taxon>
        <taxon>Apiosporaceae</taxon>
        <taxon>Apiospora</taxon>
    </lineage>
</organism>
<dbReference type="EMBL" id="JAQQWE010000011">
    <property type="protein sequence ID" value="KAK7936724.1"/>
    <property type="molecule type" value="Genomic_DNA"/>
</dbReference>
<accession>A0ABR1PRS5</accession>
<evidence type="ECO:0000313" key="2">
    <source>
        <dbReference type="Proteomes" id="UP001391051"/>
    </source>
</evidence>
<gene>
    <name evidence="1" type="ORF">PG986_015162</name>
</gene>
<sequence>MNFVLARLNIVLARPNTVLTRTNFILARPNVVLARPDLALTRTTTTSNPIIIGKAAKLKSVDFTTSAPAPTHDLHIQSVSPRACQKPPPFIPRLL</sequence>
<dbReference type="RefSeq" id="XP_066692473.1">
    <property type="nucleotide sequence ID" value="XM_066851384.1"/>
</dbReference>
<proteinExistence type="predicted"/>